<gene>
    <name evidence="3" type="ORF">Ssi02_14020</name>
</gene>
<dbReference type="EMBL" id="BOOW01000008">
    <property type="protein sequence ID" value="GII91171.1"/>
    <property type="molecule type" value="Genomic_DNA"/>
</dbReference>
<comment type="caution">
    <text evidence="3">The sequence shown here is derived from an EMBL/GenBank/DDBJ whole genome shotgun (WGS) entry which is preliminary data.</text>
</comment>
<feature type="transmembrane region" description="Helical" evidence="2">
    <location>
        <begin position="297"/>
        <end position="314"/>
    </location>
</feature>
<reference evidence="3" key="1">
    <citation type="submission" date="2021-01" db="EMBL/GenBank/DDBJ databases">
        <title>Whole genome shotgun sequence of Sinosporangium siamense NBRC 109515.</title>
        <authorList>
            <person name="Komaki H."/>
            <person name="Tamura T."/>
        </authorList>
    </citation>
    <scope>NUCLEOTIDE SEQUENCE</scope>
    <source>
        <strain evidence="3">NBRC 109515</strain>
    </source>
</reference>
<keyword evidence="2" id="KW-0812">Transmembrane</keyword>
<evidence type="ECO:0000256" key="2">
    <source>
        <dbReference type="SAM" id="Phobius"/>
    </source>
</evidence>
<evidence type="ECO:0000313" key="3">
    <source>
        <dbReference type="EMBL" id="GII91171.1"/>
    </source>
</evidence>
<evidence type="ECO:0000313" key="4">
    <source>
        <dbReference type="Proteomes" id="UP000606172"/>
    </source>
</evidence>
<feature type="transmembrane region" description="Helical" evidence="2">
    <location>
        <begin position="128"/>
        <end position="148"/>
    </location>
</feature>
<feature type="transmembrane region" description="Helical" evidence="2">
    <location>
        <begin position="321"/>
        <end position="341"/>
    </location>
</feature>
<protein>
    <submittedName>
        <fullName evidence="3">Uncharacterized protein</fullName>
    </submittedName>
</protein>
<proteinExistence type="predicted"/>
<feature type="transmembrane region" description="Helical" evidence="2">
    <location>
        <begin position="99"/>
        <end position="121"/>
    </location>
</feature>
<feature type="transmembrane region" description="Helical" evidence="2">
    <location>
        <begin position="31"/>
        <end position="50"/>
    </location>
</feature>
<feature type="transmembrane region" description="Helical" evidence="2">
    <location>
        <begin position="372"/>
        <end position="396"/>
    </location>
</feature>
<feature type="region of interest" description="Disordered" evidence="1">
    <location>
        <begin position="1"/>
        <end position="20"/>
    </location>
</feature>
<accession>A0A919V5R4</accession>
<name>A0A919V5R4_9ACTN</name>
<dbReference type="RefSeq" id="WP_204022299.1">
    <property type="nucleotide sequence ID" value="NZ_BOOW01000008.1"/>
</dbReference>
<sequence>MTQADDPPQPAPSTTPPAKTRRVGAWAAAHPWHLALAGVAACSTLISLLLTSRLGLGWDESVYISQVARGVPSTHFSAPRARGVPLLVSPVAAFTSSPLAIRIYLSVISGLGLFLAYWIWLRLRPGPGVPLAAAMFAGFWVSMFYANAAMPNTWVAYCGVAGIGLWCLAERPAVPLGGARGSHRERLNLMGLVAVFAAASLLRPTDASWLALPLLAYGLLGRRTRATAAVAAGLSIGWAEWITEAFLTYGGPVARLKAAGTQNMTGLTFSLPDHLRALNGPLLCRFGLNCGDVPLEHLAWFAALPVLAALGVWATRRREFVLALAAGLSLAFSYFFTVGYAAPRFLLPAYALLALPVAAGLKVLWRGRWRAVRVFTAVGLGCYFALQGASLVVYVAHTHADRIPNARVATALRALGLRSPCFLYGHHAVQIGYLARCSSLGVVNHYGGAEVPAALRAAMAAGAWVGVITTASTLPAPFLTSWTPVSLPVAAEEKWRVFLPPRP</sequence>
<keyword evidence="4" id="KW-1185">Reference proteome</keyword>
<keyword evidence="2" id="KW-0472">Membrane</keyword>
<dbReference type="Proteomes" id="UP000606172">
    <property type="component" value="Unassembled WGS sequence"/>
</dbReference>
<organism evidence="3 4">
    <name type="scientific">Sinosporangium siamense</name>
    <dbReference type="NCBI Taxonomy" id="1367973"/>
    <lineage>
        <taxon>Bacteria</taxon>
        <taxon>Bacillati</taxon>
        <taxon>Actinomycetota</taxon>
        <taxon>Actinomycetes</taxon>
        <taxon>Streptosporangiales</taxon>
        <taxon>Streptosporangiaceae</taxon>
        <taxon>Sinosporangium</taxon>
    </lineage>
</organism>
<feature type="transmembrane region" description="Helical" evidence="2">
    <location>
        <begin position="347"/>
        <end position="365"/>
    </location>
</feature>
<dbReference type="AlphaFoldDB" id="A0A919V5R4"/>
<keyword evidence="2" id="KW-1133">Transmembrane helix</keyword>
<evidence type="ECO:0000256" key="1">
    <source>
        <dbReference type="SAM" id="MobiDB-lite"/>
    </source>
</evidence>